<sequence length="208" mass="23068">MATEHEYALLGGVNRSNVGKWLMRVSAAVSAAVVFLLLGAVDIANQLGMDAKLPPSVLSLVGAGMVYACLYALFDRYAWRVRAVGKWLKLPDISGRWACEGVSVDRSPSERWRGTVTIIQSWDRIRVHLETDRSSSDSIAAALLHETGTGDRLLYHYRNNPWIGEAELHSHHGFAELIFAPDGRTARGEYFNGRGRNTFGILELVKEN</sequence>
<reference evidence="4 5" key="1">
    <citation type="submission" date="2017-11" db="EMBL/GenBank/DDBJ databases">
        <title>Complete genome sequence of Sphingomonas sp. Strain Cra20, a psychrotolerant potential plant growth promoting rhizobacteria.</title>
        <authorList>
            <person name="Luo Y."/>
        </authorList>
    </citation>
    <scope>NUCLEOTIDE SEQUENCE [LARGE SCALE GENOMIC DNA]</scope>
    <source>
        <strain evidence="4 5">Cra20</strain>
    </source>
</reference>
<protein>
    <submittedName>
        <fullName evidence="4">Uncharacterized protein</fullName>
    </submittedName>
</protein>
<organism evidence="4 5">
    <name type="scientific">Sphingomonas psychrotolerans</name>
    <dbReference type="NCBI Taxonomy" id="1327635"/>
    <lineage>
        <taxon>Bacteria</taxon>
        <taxon>Pseudomonadati</taxon>
        <taxon>Pseudomonadota</taxon>
        <taxon>Alphaproteobacteria</taxon>
        <taxon>Sphingomonadales</taxon>
        <taxon>Sphingomonadaceae</taxon>
        <taxon>Sphingomonas</taxon>
    </lineage>
</organism>
<evidence type="ECO:0000259" key="2">
    <source>
        <dbReference type="Pfam" id="PF18153"/>
    </source>
</evidence>
<dbReference type="EMBL" id="CP024923">
    <property type="protein sequence ID" value="ATY30601.1"/>
    <property type="molecule type" value="Genomic_DNA"/>
</dbReference>
<dbReference type="AlphaFoldDB" id="A0A2K8MHF6"/>
<accession>A0A2K8MHF6</accession>
<dbReference type="InterPro" id="IPR041208">
    <property type="entry name" value="Cap15"/>
</dbReference>
<gene>
    <name evidence="4" type="ORF">CVN68_00135</name>
</gene>
<dbReference type="Pfam" id="PF18153">
    <property type="entry name" value="Cap15_CD_rec"/>
    <property type="match status" value="1"/>
</dbReference>
<proteinExistence type="predicted"/>
<evidence type="ECO:0000259" key="3">
    <source>
        <dbReference type="Pfam" id="PF23471"/>
    </source>
</evidence>
<feature type="domain" description="Cap1-like TM helices" evidence="3">
    <location>
        <begin position="18"/>
        <end position="80"/>
    </location>
</feature>
<evidence type="ECO:0000256" key="1">
    <source>
        <dbReference type="SAM" id="Phobius"/>
    </source>
</evidence>
<evidence type="ECO:0000313" key="4">
    <source>
        <dbReference type="EMBL" id="ATY30601.1"/>
    </source>
</evidence>
<dbReference type="RefSeq" id="WP_100280416.1">
    <property type="nucleotide sequence ID" value="NZ_CP024923.1"/>
</dbReference>
<name>A0A2K8MHF6_9SPHN</name>
<feature type="transmembrane region" description="Helical" evidence="1">
    <location>
        <begin position="21"/>
        <end position="41"/>
    </location>
</feature>
<feature type="domain" description="CD-NTase-associated protein 15" evidence="2">
    <location>
        <begin position="89"/>
        <end position="205"/>
    </location>
</feature>
<keyword evidence="1" id="KW-0812">Transmembrane</keyword>
<dbReference type="KEGG" id="sphc:CVN68_00135"/>
<keyword evidence="1" id="KW-1133">Transmembrane helix</keyword>
<keyword evidence="1" id="KW-0472">Membrane</keyword>
<evidence type="ECO:0000313" key="5">
    <source>
        <dbReference type="Proteomes" id="UP000229081"/>
    </source>
</evidence>
<dbReference type="InterPro" id="IPR056338">
    <property type="entry name" value="Cap15-like_TM"/>
</dbReference>
<feature type="transmembrane region" description="Helical" evidence="1">
    <location>
        <begin position="53"/>
        <end position="74"/>
    </location>
</feature>
<dbReference type="Pfam" id="PF23471">
    <property type="entry name" value="Cap15_TM"/>
    <property type="match status" value="1"/>
</dbReference>
<keyword evidence="5" id="KW-1185">Reference proteome</keyword>
<dbReference type="Proteomes" id="UP000229081">
    <property type="component" value="Chromosome"/>
</dbReference>
<dbReference type="OrthoDB" id="7505004at2"/>